<organism evidence="3 4">
    <name type="scientific">Azorhizobium caulinodans (strain ATCC 43989 / DSM 5975 / JCM 20966 / LMG 6465 / NBRC 14845 / NCIMB 13405 / ORS 571)</name>
    <dbReference type="NCBI Taxonomy" id="438753"/>
    <lineage>
        <taxon>Bacteria</taxon>
        <taxon>Pseudomonadati</taxon>
        <taxon>Pseudomonadota</taxon>
        <taxon>Alphaproteobacteria</taxon>
        <taxon>Hyphomicrobiales</taxon>
        <taxon>Xanthobacteraceae</taxon>
        <taxon>Azorhizobium</taxon>
    </lineage>
</organism>
<dbReference type="AlphaFoldDB" id="A8IMS9"/>
<dbReference type="InterPro" id="IPR006894">
    <property type="entry name" value="HupH_Hydgase_express_prot_C"/>
</dbReference>
<dbReference type="KEGG" id="azc:AZC_0604"/>
<name>A8IMS9_AZOC5</name>
<evidence type="ECO:0000256" key="1">
    <source>
        <dbReference type="ARBA" id="ARBA00010832"/>
    </source>
</evidence>
<reference evidence="3 4" key="5">
    <citation type="journal article" date="2010" name="Appl. Environ. Microbiol.">
        <title>phrR-like gene praR of Azorhizobium caulinodans ORS571 is essential for symbiosis with Sesbania rostrata and is involved in expression of reb genes.</title>
        <authorList>
            <person name="Akiba N."/>
            <person name="Aono T."/>
            <person name="Toyazaki H."/>
            <person name="Sato S."/>
            <person name="Oyaizu H."/>
        </authorList>
    </citation>
    <scope>NUCLEOTIDE SEQUENCE [LARGE SCALE GENOMIC DNA]</scope>
    <source>
        <strain evidence="4">ATCC 43989 / DSM 5975 / JCM 20966 / LMG 6465 / NBRC 14845 / NCIMB 13405 / ORS 571</strain>
    </source>
</reference>
<dbReference type="STRING" id="438753.AZC_0604"/>
<protein>
    <submittedName>
        <fullName evidence="3">Hydrogenase expression/formation protein</fullName>
    </submittedName>
</protein>
<dbReference type="InterPro" id="IPR038527">
    <property type="entry name" value="HupH_C_sf"/>
</dbReference>
<feature type="domain" description="HupH hydrogenase expression protein C-terminal" evidence="2">
    <location>
        <begin position="161"/>
        <end position="277"/>
    </location>
</feature>
<dbReference type="Gene3D" id="3.30.1370.140">
    <property type="entry name" value="HupH hydrogenase expression protein, C-terminal domain"/>
    <property type="match status" value="2"/>
</dbReference>
<feature type="domain" description="HupH hydrogenase expression protein C-terminal" evidence="2">
    <location>
        <begin position="52"/>
        <end position="135"/>
    </location>
</feature>
<sequence>MASPFAIQPPLGFGPGSQSGDEEGLAYLPMPSGMRVYEPHLLDADVAGPCAAALATLAAVRDALARWQPGGHESFSLAGLDARNRALIDEALGEGEVAVRVTGVVPLEIQEATFAGVWRVRGAESVDRIEVGAFPRGALLRAFPAEWQMDLEDIARPRPGVVNAPPILAEIAHRTSARAPGTPAHVINFSLLPHTPEDLVLIDEVLGQGHLTILSRGYGNCRIDAAARRDVWRVRYYNSTDMLILDTLEITSLPEVAQAAPEDIADSAARLAQVLDALA</sequence>
<dbReference type="eggNOG" id="COG1773">
    <property type="taxonomic scope" value="Bacteria"/>
</dbReference>
<reference evidence="3 4" key="3">
    <citation type="journal article" date="2008" name="BMC Genomics">
        <title>The genome of the versatile nitrogen fixer Azorhizobium caulinodans ORS571.</title>
        <authorList>
            <person name="Lee KB."/>
            <person name="Backer P.D."/>
            <person name="Aono T."/>
            <person name="Liu CT."/>
            <person name="Suzuki S."/>
            <person name="Suzuki T."/>
            <person name="Kaneko T."/>
            <person name="Yamada M."/>
            <person name="Tabata S."/>
            <person name="Kupfer D.M."/>
            <person name="Najar F.Z."/>
            <person name="Wiley G.B."/>
            <person name="Roe B."/>
            <person name="Binnewies T.T."/>
            <person name="Ussery D.W."/>
            <person name="D'Haeze W."/>
            <person name="Herder J.D."/>
            <person name="Gevers D."/>
            <person name="Vereecke D."/>
            <person name="Holsters M."/>
            <person name="Oyaizu H."/>
        </authorList>
    </citation>
    <scope>NUCLEOTIDE SEQUENCE [LARGE SCALE GENOMIC DNA]</scope>
    <source>
        <strain evidence="4">ATCC 43989 / DSM 5975 / JCM 20966 / LMG 6465 / NBRC 14845 / NCIMB 13405 / ORS 571</strain>
    </source>
</reference>
<gene>
    <name evidence="3" type="primary">hupH</name>
    <name evidence="3" type="ordered locus">AZC_0604</name>
</gene>
<dbReference type="HOGENOM" id="CLU_079566_0_0_5"/>
<evidence type="ECO:0000313" key="4">
    <source>
        <dbReference type="Proteomes" id="UP000000270"/>
    </source>
</evidence>
<keyword evidence="4" id="KW-1185">Reference proteome</keyword>
<reference evidence="3 4" key="6">
    <citation type="journal article" date="2011" name="Appl. Environ. Microbiol.">
        <title>Involvement of the azorhizobial chromosome partition gene (parA) in the onset of bacteroid differentiation during Sesbania rostrata stem nodule development.</title>
        <authorList>
            <person name="Liu CT."/>
            <person name="Lee KB."/>
            <person name="Wang YS."/>
            <person name="Peng MH."/>
            <person name="Lee KT."/>
            <person name="Suzuki S."/>
            <person name="Suzuki T."/>
            <person name="Oyaizu H."/>
        </authorList>
    </citation>
    <scope>NUCLEOTIDE SEQUENCE [LARGE SCALE GENOMIC DNA]</scope>
    <source>
        <strain evidence="4">ATCC 43989 / DSM 5975 / JCM 20966 / LMG 6465 / NBRC 14845 / NCIMB 13405 / ORS 571</strain>
    </source>
</reference>
<reference evidence="3 4" key="4">
    <citation type="journal article" date="2009" name="Appl. Environ. Microbiol.">
        <title>Comparative genome-wide transcriptional profiling of Azorhizobium caulinodans ORS571 grown under free-living and symbiotic conditions.</title>
        <authorList>
            <person name="Tsukada S."/>
            <person name="Aono T."/>
            <person name="Akiba N."/>
            <person name="Lee KB."/>
            <person name="Liu CT."/>
            <person name="Toyazaki H."/>
            <person name="Oyaizu H."/>
        </authorList>
    </citation>
    <scope>NUCLEOTIDE SEQUENCE [LARGE SCALE GENOMIC DNA]</scope>
    <source>
        <strain evidence="4">ATCC 43989 / DSM 5975 / JCM 20966 / LMG 6465 / NBRC 14845 / NCIMB 13405 / ORS 571</strain>
    </source>
</reference>
<dbReference type="Proteomes" id="UP000000270">
    <property type="component" value="Chromosome"/>
</dbReference>
<reference evidence="3 4" key="1">
    <citation type="journal article" date="2007" name="Appl. Environ. Microbiol.">
        <title>Rhizobial factors required for stem nodule maturation and maintenance in Sesbania rostrata-Azorhizobium caulinodans ORS571 symbiosis.</title>
        <authorList>
            <person name="Suzuki S."/>
            <person name="Aono T."/>
            <person name="Lee KB."/>
            <person name="Suzuki T."/>
            <person name="Liu CT."/>
            <person name="Miwa H."/>
            <person name="Wakao S."/>
            <person name="Iki T."/>
            <person name="Oyaizu H."/>
        </authorList>
    </citation>
    <scope>NUCLEOTIDE SEQUENCE [LARGE SCALE GENOMIC DNA]</scope>
    <source>
        <strain evidence="4">ATCC 43989 / DSM 5975 / JCM 20966 / LMG 6465 / NBRC 14845 / NCIMB 13405 / ORS 571</strain>
    </source>
</reference>
<reference evidence="4" key="2">
    <citation type="submission" date="2007-04" db="EMBL/GenBank/DDBJ databases">
        <title>Complete genome sequence of the nitrogen-fixing bacterium Azorhizobium caulinodans ORS571.</title>
        <authorList>
            <person name="Lee K.B."/>
            <person name="Backer P.D."/>
            <person name="Aono T."/>
            <person name="Liu C.T."/>
            <person name="Suzuki S."/>
            <person name="Suzuki T."/>
            <person name="Kaneko T."/>
            <person name="Yamada M."/>
            <person name="Tabata S."/>
            <person name="Kupfer D.M."/>
            <person name="Najar F.Z."/>
            <person name="Wiley G.B."/>
            <person name="Roe B."/>
            <person name="Binnewies T."/>
            <person name="Ussery D."/>
            <person name="Vereecke D."/>
            <person name="Gevers D."/>
            <person name="Holsters M."/>
            <person name="Oyaizu H."/>
        </authorList>
    </citation>
    <scope>NUCLEOTIDE SEQUENCE [LARGE SCALE GENOMIC DNA]</scope>
    <source>
        <strain evidence="4">ATCC 43989 / DSM 5975 / JCM 20966 / LMG 6465 / NBRC 14845 / NCIMB 13405 / ORS 571</strain>
    </source>
</reference>
<evidence type="ECO:0000313" key="3">
    <source>
        <dbReference type="EMBL" id="BAF86602.1"/>
    </source>
</evidence>
<proteinExistence type="inferred from homology"/>
<accession>A8IMS9</accession>
<evidence type="ECO:0000259" key="2">
    <source>
        <dbReference type="Pfam" id="PF04809"/>
    </source>
</evidence>
<dbReference type="Pfam" id="PF04809">
    <property type="entry name" value="HupH_C"/>
    <property type="match status" value="2"/>
</dbReference>
<comment type="similarity">
    <text evidence="1">Belongs to the HupH/HyaF family.</text>
</comment>
<dbReference type="EMBL" id="AP009384">
    <property type="protein sequence ID" value="BAF86602.1"/>
    <property type="molecule type" value="Genomic_DNA"/>
</dbReference>
<dbReference type="RefSeq" id="WP_012169135.1">
    <property type="nucleotide sequence ID" value="NC_009937.1"/>
</dbReference>